<evidence type="ECO:0000313" key="2">
    <source>
        <dbReference type="Proteomes" id="UP000242715"/>
    </source>
</evidence>
<protein>
    <submittedName>
        <fullName evidence="1">Uncharacterized protein</fullName>
    </submittedName>
</protein>
<organism evidence="1 2">
    <name type="scientific">Trifolium subterraneum</name>
    <name type="common">Subterranean clover</name>
    <dbReference type="NCBI Taxonomy" id="3900"/>
    <lineage>
        <taxon>Eukaryota</taxon>
        <taxon>Viridiplantae</taxon>
        <taxon>Streptophyta</taxon>
        <taxon>Embryophyta</taxon>
        <taxon>Tracheophyta</taxon>
        <taxon>Spermatophyta</taxon>
        <taxon>Magnoliopsida</taxon>
        <taxon>eudicotyledons</taxon>
        <taxon>Gunneridae</taxon>
        <taxon>Pentapetalae</taxon>
        <taxon>rosids</taxon>
        <taxon>fabids</taxon>
        <taxon>Fabales</taxon>
        <taxon>Fabaceae</taxon>
        <taxon>Papilionoideae</taxon>
        <taxon>50 kb inversion clade</taxon>
        <taxon>NPAAA clade</taxon>
        <taxon>Hologalegina</taxon>
        <taxon>IRL clade</taxon>
        <taxon>Trifolieae</taxon>
        <taxon>Trifolium</taxon>
    </lineage>
</organism>
<accession>A0A2Z6MRZ1</accession>
<reference evidence="2" key="1">
    <citation type="journal article" date="2017" name="Front. Plant Sci.">
        <title>Climate Clever Clovers: New Paradigm to Reduce the Environmental Footprint of Ruminants by Breeding Low Methanogenic Forages Utilizing Haplotype Variation.</title>
        <authorList>
            <person name="Kaur P."/>
            <person name="Appels R."/>
            <person name="Bayer P.E."/>
            <person name="Keeble-Gagnere G."/>
            <person name="Wang J."/>
            <person name="Hirakawa H."/>
            <person name="Shirasawa K."/>
            <person name="Vercoe P."/>
            <person name="Stefanova K."/>
            <person name="Durmic Z."/>
            <person name="Nichols P."/>
            <person name="Revell C."/>
            <person name="Isobe S.N."/>
            <person name="Edwards D."/>
            <person name="Erskine W."/>
        </authorList>
    </citation>
    <scope>NUCLEOTIDE SEQUENCE [LARGE SCALE GENOMIC DNA]</scope>
    <source>
        <strain evidence="2">cv. Daliak</strain>
    </source>
</reference>
<evidence type="ECO:0000313" key="1">
    <source>
        <dbReference type="EMBL" id="GAU35364.1"/>
    </source>
</evidence>
<gene>
    <name evidence="1" type="ORF">TSUD_57130</name>
</gene>
<dbReference type="AlphaFoldDB" id="A0A2Z6MRZ1"/>
<dbReference type="EMBL" id="DF973588">
    <property type="protein sequence ID" value="GAU35364.1"/>
    <property type="molecule type" value="Genomic_DNA"/>
</dbReference>
<sequence length="128" mass="14809">MKQLASSNPKNSPFFMNLPYRMLVSICWCRVHEVLEEADYTKDSFLVLSDFMKDLNSCLYDSAHNAWRAQKFTGVLGVTSAKISKRMPPVDWPLTDVGKNFRVRCIWVLFCLAYVRLRYPGEGTVYVD</sequence>
<keyword evidence="2" id="KW-1185">Reference proteome</keyword>
<name>A0A2Z6MRZ1_TRISU</name>
<dbReference type="Proteomes" id="UP000242715">
    <property type="component" value="Unassembled WGS sequence"/>
</dbReference>
<proteinExistence type="predicted"/>